<dbReference type="GeneID" id="29079496"/>
<dbReference type="Proteomes" id="UP000202254">
    <property type="component" value="Segment"/>
</dbReference>
<dbReference type="EMBL" id="KX130668">
    <property type="protein sequence ID" value="ANM45908.1"/>
    <property type="molecule type" value="Genomic_DNA"/>
</dbReference>
<protein>
    <submittedName>
        <fullName evidence="1">Uncharacterized protein</fullName>
    </submittedName>
</protein>
<evidence type="ECO:0000313" key="1">
    <source>
        <dbReference type="EMBL" id="ANM45908.1"/>
    </source>
</evidence>
<evidence type="ECO:0000313" key="2">
    <source>
        <dbReference type="Proteomes" id="UP000202254"/>
    </source>
</evidence>
<dbReference type="KEGG" id="vg:29079496"/>
<keyword evidence="2" id="KW-1185">Reference proteome</keyword>
<organism evidence="1 2">
    <name type="scientific">Escherichia phage vB_EcoS_NBD2</name>
    <dbReference type="NCBI Taxonomy" id="1852563"/>
    <lineage>
        <taxon>Viruses</taxon>
        <taxon>Duplodnaviria</taxon>
        <taxon>Heunggongvirae</taxon>
        <taxon>Uroviricota</taxon>
        <taxon>Caudoviricetes</taxon>
        <taxon>Drexlerviridae</taxon>
        <taxon>Vilniusvirus</taxon>
        <taxon>Vilniusvirus NBD2</taxon>
    </lineage>
</organism>
<reference evidence="1 2" key="1">
    <citation type="submission" date="2016-04" db="EMBL/GenBank/DDBJ databases">
        <title>Complete Genome of E. coli phage vB_EcoS_NBD2.</title>
        <authorList>
            <person name="Truncaite L."/>
            <person name="Kaliniene L."/>
            <person name="Zajanckauskaite A."/>
            <person name="Meskys R."/>
        </authorList>
    </citation>
    <scope>NUCLEOTIDE SEQUENCE [LARGE SCALE GENOMIC DNA]</scope>
</reference>
<gene>
    <name evidence="1" type="ORF">NBD2_66</name>
</gene>
<accession>A0A192Y8H4</accession>
<name>A0A192Y8H4_9CAUD</name>
<dbReference type="RefSeq" id="YP_009284690.1">
    <property type="nucleotide sequence ID" value="NC_031050.1"/>
</dbReference>
<proteinExistence type="predicted"/>
<dbReference type="OrthoDB" id="18343at10239"/>
<sequence length="85" mass="9668">MNLPGLNFDPFQYAEVERITDGDYRKIPFSDWLPPDFEDVLCSRGGGYKLMYFSPATGMMATAETETAGEFINPKDLDHWLKKVA</sequence>